<dbReference type="InterPro" id="IPR029260">
    <property type="entry name" value="DSPn"/>
</dbReference>
<reference evidence="2" key="1">
    <citation type="submission" date="2020-11" db="EMBL/GenBank/DDBJ databases">
        <authorList>
            <person name="Tran Van P."/>
        </authorList>
    </citation>
    <scope>NUCLEOTIDE SEQUENCE</scope>
</reference>
<protein>
    <recommendedName>
        <fullName evidence="1">Dual specificity/tyrosine protein phosphatase N-terminal domain-containing protein</fullName>
    </recommendedName>
</protein>
<proteinExistence type="predicted"/>
<feature type="domain" description="Dual specificity/tyrosine protein phosphatase N-terminal" evidence="1">
    <location>
        <begin position="17"/>
        <end position="154"/>
    </location>
</feature>
<dbReference type="PANTHER" id="PTHR23339">
    <property type="entry name" value="TYROSINE SPECIFIC PROTEIN PHOSPHATASE AND DUAL SPECIFICITY PROTEIN PHOSPHATASE"/>
    <property type="match status" value="1"/>
</dbReference>
<dbReference type="Gene3D" id="3.90.190.10">
    <property type="entry name" value="Protein tyrosine phosphatase superfamily"/>
    <property type="match status" value="2"/>
</dbReference>
<name>A0A7R9K3N7_TIMGE</name>
<dbReference type="SUPFAM" id="SSF52799">
    <property type="entry name" value="(Phosphotyrosine protein) phosphatases II"/>
    <property type="match status" value="2"/>
</dbReference>
<accession>A0A7R9K3N7</accession>
<evidence type="ECO:0000313" key="2">
    <source>
        <dbReference type="EMBL" id="CAD7602316.1"/>
    </source>
</evidence>
<dbReference type="Pfam" id="PF14671">
    <property type="entry name" value="DSPn"/>
    <property type="match status" value="1"/>
</dbReference>
<gene>
    <name evidence="2" type="ORF">TGEB3V08_LOCUS8274</name>
</gene>
<dbReference type="EMBL" id="OE843125">
    <property type="protein sequence ID" value="CAD7602316.1"/>
    <property type="molecule type" value="Genomic_DNA"/>
</dbReference>
<dbReference type="AlphaFoldDB" id="A0A7R9K3N7"/>
<dbReference type="InterPro" id="IPR029021">
    <property type="entry name" value="Prot-tyrosine_phosphatase-like"/>
</dbReference>
<evidence type="ECO:0000259" key="1">
    <source>
        <dbReference type="Pfam" id="PF14671"/>
    </source>
</evidence>
<organism evidence="2">
    <name type="scientific">Timema genevievae</name>
    <name type="common">Walking stick</name>
    <dbReference type="NCBI Taxonomy" id="629358"/>
    <lineage>
        <taxon>Eukaryota</taxon>
        <taxon>Metazoa</taxon>
        <taxon>Ecdysozoa</taxon>
        <taxon>Arthropoda</taxon>
        <taxon>Hexapoda</taxon>
        <taxon>Insecta</taxon>
        <taxon>Pterygota</taxon>
        <taxon>Neoptera</taxon>
        <taxon>Polyneoptera</taxon>
        <taxon>Phasmatodea</taxon>
        <taxon>Timematodea</taxon>
        <taxon>Timematoidea</taxon>
        <taxon>Timematidae</taxon>
        <taxon>Timema</taxon>
    </lineage>
</organism>
<dbReference type="InterPro" id="IPR050561">
    <property type="entry name" value="PTP"/>
</dbReference>
<sequence>MTQPRNVEDQCYSNGRRLYFITMPQNLTPKSNLDYHFFCIDDELVYLNYYSDFGPLNLGALYRYCVKLNTKLNYYASGKKRVVHYTTIDPNKRANAAFLIAGYAIIYLKSTPTQAYQPLLTERAQPFRPFQDASLGHSMYTITLYQCIEGLFKALRYGFFDFNDFDLDDYERHEKIQHGDMTWIVPEKLIAFSGPCSFYKPPKYYVDYFLTNQVTAVVRLNKKCYEARRYSKYDSAFDNKPGGVPFPPKWAQQLVSSEILAVTLANTHLSSDITRYLLFTKVGIAHYELYMADGSIPSKHITQKFLKICENTPGGVAVHCKVSGRGNGCLGKRVDGVSVLSQSVADLVFTYTNAKYSWDKLVSLYEQSRIQRLSLLMTEFFKLERDLNMEIAAYVAKVENLFADMNTELRQRVSHDIPVELLRGQTLVTVGHGYQEFSNVWEYLDDNKQIQ</sequence>
<dbReference type="CDD" id="cd17657">
    <property type="entry name" value="CDC14_N"/>
    <property type="match status" value="1"/>
</dbReference>